<organism evidence="2 3">
    <name type="scientific">Haloprofundus marisrubri</name>
    <dbReference type="NCBI Taxonomy" id="1514971"/>
    <lineage>
        <taxon>Archaea</taxon>
        <taxon>Methanobacteriati</taxon>
        <taxon>Methanobacteriota</taxon>
        <taxon>Stenosarchaea group</taxon>
        <taxon>Halobacteria</taxon>
        <taxon>Halobacteriales</taxon>
        <taxon>Haloferacaceae</taxon>
        <taxon>Haloprofundus</taxon>
    </lineage>
</organism>
<dbReference type="PANTHER" id="PTHR42943">
    <property type="entry name" value="GLUTATHIONE S-TRANSFERASE KAPPA"/>
    <property type="match status" value="1"/>
</dbReference>
<dbReference type="InterPro" id="IPR051924">
    <property type="entry name" value="GST_Kappa/NadH"/>
</dbReference>
<feature type="domain" description="DSBA-like thioredoxin" evidence="1">
    <location>
        <begin position="21"/>
        <end position="222"/>
    </location>
</feature>
<evidence type="ECO:0000259" key="1">
    <source>
        <dbReference type="Pfam" id="PF01323"/>
    </source>
</evidence>
<comment type="caution">
    <text evidence="2">The sequence shown here is derived from an EMBL/GenBank/DDBJ whole genome shotgun (WGS) entry which is preliminary data.</text>
</comment>
<accession>A0A0W1R6B7</accession>
<dbReference type="GO" id="GO:0006749">
    <property type="term" value="P:glutathione metabolic process"/>
    <property type="evidence" value="ECO:0007669"/>
    <property type="project" value="TreeGrafter"/>
</dbReference>
<name>A0A0W1R6B7_9EURY</name>
<dbReference type="SUPFAM" id="SSF52833">
    <property type="entry name" value="Thioredoxin-like"/>
    <property type="match status" value="1"/>
</dbReference>
<dbReference type="EMBL" id="LOPU01000030">
    <property type="protein sequence ID" value="KTG08607.1"/>
    <property type="molecule type" value="Genomic_DNA"/>
</dbReference>
<dbReference type="InterPro" id="IPR001853">
    <property type="entry name" value="DSBA-like_thioredoxin_dom"/>
</dbReference>
<dbReference type="Proteomes" id="UP000054387">
    <property type="component" value="Unassembled WGS sequence"/>
</dbReference>
<keyword evidence="3" id="KW-1185">Reference proteome</keyword>
<gene>
    <name evidence="2" type="ORF">AUR64_18230</name>
</gene>
<dbReference type="Gene3D" id="3.40.30.10">
    <property type="entry name" value="Glutaredoxin"/>
    <property type="match status" value="1"/>
</dbReference>
<dbReference type="InterPro" id="IPR036249">
    <property type="entry name" value="Thioredoxin-like_sf"/>
</dbReference>
<dbReference type="GO" id="GO:0004364">
    <property type="term" value="F:glutathione transferase activity"/>
    <property type="evidence" value="ECO:0007669"/>
    <property type="project" value="TreeGrafter"/>
</dbReference>
<proteinExistence type="predicted"/>
<protein>
    <recommendedName>
        <fullName evidence="1">DSBA-like thioredoxin domain-containing protein</fullName>
    </recommendedName>
</protein>
<dbReference type="GO" id="GO:0004602">
    <property type="term" value="F:glutathione peroxidase activity"/>
    <property type="evidence" value="ECO:0007669"/>
    <property type="project" value="TreeGrafter"/>
</dbReference>
<sequence>MRDIEGSESSVGPPDERRSETLVVYADYVCPFSYLGTEVLSNYQSSRESRGLPQVDVEWRPFDLREPYRDADGILNQKIEVEESLGAPWSAVEELAGRYGVEMNLSSPTYRSVDSRNAQKLSLYVQTEHPDRFETIHGWLFSALWRDGEDIGDDETLVDIAGAAGLDPASVRSVLSDGEYDHELTDALSESEREDVTGIPSFVYQERTAQGAVPEESLQTLIET</sequence>
<evidence type="ECO:0000313" key="2">
    <source>
        <dbReference type="EMBL" id="KTG08607.1"/>
    </source>
</evidence>
<reference evidence="2 3" key="1">
    <citation type="submission" date="2015-12" db="EMBL/GenBank/DDBJ databases">
        <title>Haloprofundus marisrubri gen. nov., sp. nov., an extremely halophilic archaeon isolated from the Discovery deep brine-seawater interface in the Red Sea.</title>
        <authorList>
            <person name="Zhang G."/>
            <person name="Stingl U."/>
            <person name="Rashid M."/>
        </authorList>
    </citation>
    <scope>NUCLEOTIDE SEQUENCE [LARGE SCALE GENOMIC DNA]</scope>
    <source>
        <strain evidence="2 3">SB9</strain>
    </source>
</reference>
<dbReference type="PANTHER" id="PTHR42943:SF4">
    <property type="entry name" value="C2H2-TYPE DOMAIN-CONTAINING PROTEIN"/>
    <property type="match status" value="1"/>
</dbReference>
<dbReference type="Pfam" id="PF01323">
    <property type="entry name" value="DSBA"/>
    <property type="match status" value="1"/>
</dbReference>
<evidence type="ECO:0000313" key="3">
    <source>
        <dbReference type="Proteomes" id="UP000054387"/>
    </source>
</evidence>
<dbReference type="OrthoDB" id="374992at2157"/>
<dbReference type="AlphaFoldDB" id="A0A0W1R6B7"/>
<dbReference type="RefSeq" id="WP_058582890.1">
    <property type="nucleotide sequence ID" value="NZ_LOPU01000030.1"/>
</dbReference>